<dbReference type="OrthoDB" id="5125103at2"/>
<dbReference type="Proteomes" id="UP000198582">
    <property type="component" value="Unassembled WGS sequence"/>
</dbReference>
<reference evidence="2 3" key="1">
    <citation type="submission" date="2016-10" db="EMBL/GenBank/DDBJ databases">
        <authorList>
            <person name="de Groot N.N."/>
        </authorList>
    </citation>
    <scope>NUCLEOTIDE SEQUENCE [LARGE SCALE GENOMIC DNA]</scope>
    <source>
        <strain evidence="2 3">DSM 44993</strain>
    </source>
</reference>
<evidence type="ECO:0000313" key="2">
    <source>
        <dbReference type="EMBL" id="SEP18717.1"/>
    </source>
</evidence>
<gene>
    <name evidence="2" type="ORF">SAMN04489732_104282</name>
</gene>
<sequence length="68" mass="7260">MALMKRLAILAGAAGVVQSYARKNPEKVNQVVGKAATFVDEKTKGKYHSQLSGAVRKVGDATRPRPGH</sequence>
<evidence type="ECO:0000256" key="1">
    <source>
        <dbReference type="SAM" id="MobiDB-lite"/>
    </source>
</evidence>
<proteinExistence type="predicted"/>
<feature type="region of interest" description="Disordered" evidence="1">
    <location>
        <begin position="49"/>
        <end position="68"/>
    </location>
</feature>
<name>A0A1H8VU32_9PSEU</name>
<dbReference type="InterPro" id="IPR028037">
    <property type="entry name" value="Antitoxin_Rv0909/MT0933"/>
</dbReference>
<organism evidence="2 3">
    <name type="scientific">Amycolatopsis saalfeldensis</name>
    <dbReference type="NCBI Taxonomy" id="394193"/>
    <lineage>
        <taxon>Bacteria</taxon>
        <taxon>Bacillati</taxon>
        <taxon>Actinomycetota</taxon>
        <taxon>Actinomycetes</taxon>
        <taxon>Pseudonocardiales</taxon>
        <taxon>Pseudonocardiaceae</taxon>
        <taxon>Amycolatopsis</taxon>
    </lineage>
</organism>
<evidence type="ECO:0000313" key="3">
    <source>
        <dbReference type="Proteomes" id="UP000198582"/>
    </source>
</evidence>
<dbReference type="EMBL" id="FOEF01000004">
    <property type="protein sequence ID" value="SEP18717.1"/>
    <property type="molecule type" value="Genomic_DNA"/>
</dbReference>
<dbReference type="STRING" id="394193.SAMN04489732_104282"/>
<accession>A0A1H8VU32</accession>
<keyword evidence="3" id="KW-1185">Reference proteome</keyword>
<dbReference type="AlphaFoldDB" id="A0A1H8VU32"/>
<feature type="compositionally biased region" description="Basic and acidic residues" evidence="1">
    <location>
        <begin position="57"/>
        <end position="68"/>
    </location>
</feature>
<protein>
    <submittedName>
        <fullName evidence="2">MT0933-like antitoxin protein</fullName>
    </submittedName>
</protein>
<dbReference type="RefSeq" id="WP_091616867.1">
    <property type="nucleotide sequence ID" value="NZ_FOEF01000004.1"/>
</dbReference>
<dbReference type="Pfam" id="PF14013">
    <property type="entry name" value="MT0933_antitox"/>
    <property type="match status" value="1"/>
</dbReference>